<organism evidence="3 4">
    <name type="scientific">Ramlibacter aurantiacus</name>
    <dbReference type="NCBI Taxonomy" id="2801330"/>
    <lineage>
        <taxon>Bacteria</taxon>
        <taxon>Pseudomonadati</taxon>
        <taxon>Pseudomonadota</taxon>
        <taxon>Betaproteobacteria</taxon>
        <taxon>Burkholderiales</taxon>
        <taxon>Comamonadaceae</taxon>
        <taxon>Ramlibacter</taxon>
    </lineage>
</organism>
<sequence>MSRLQGRVALITGAAGGLGRATALAMAAEGARLVLTDRDEDGLRETAALTTRAGSESVAMAGDVAAPETHQALVEMAQRAFGRLDILCNVAGVLGAGAVGNTSAAQFERVMRINCMAQFLAAQAAVPLLRQSPCAAIVNVASVGALVALPMMSAYCASKAAVVGLTRALAAELAPAIRCNAVCPGGIDTPMARNLLASVPPEDRPELLARLTGRQLLKRFATPEEMAATLVFLASDDARFLTGSVIAADAGHSAS</sequence>
<keyword evidence="4" id="KW-1185">Reference proteome</keyword>
<evidence type="ECO:0000259" key="2">
    <source>
        <dbReference type="SMART" id="SM00822"/>
    </source>
</evidence>
<comment type="caution">
    <text evidence="3">The sequence shown here is derived from an EMBL/GenBank/DDBJ whole genome shotgun (WGS) entry which is preliminary data.</text>
</comment>
<dbReference type="PANTHER" id="PTHR43975:SF2">
    <property type="entry name" value="EG:BACR7A4.14 PROTEIN-RELATED"/>
    <property type="match status" value="1"/>
</dbReference>
<evidence type="ECO:0000313" key="3">
    <source>
        <dbReference type="EMBL" id="MBL0423351.1"/>
    </source>
</evidence>
<dbReference type="InterPro" id="IPR057326">
    <property type="entry name" value="KR_dom"/>
</dbReference>
<dbReference type="PANTHER" id="PTHR43975">
    <property type="entry name" value="ZGC:101858"/>
    <property type="match status" value="1"/>
</dbReference>
<name>A0A937D9M9_9BURK</name>
<dbReference type="FunFam" id="3.40.50.720:FF:000084">
    <property type="entry name" value="Short-chain dehydrogenase reductase"/>
    <property type="match status" value="1"/>
</dbReference>
<accession>A0A937D9M9</accession>
<evidence type="ECO:0000256" key="1">
    <source>
        <dbReference type="ARBA" id="ARBA00006484"/>
    </source>
</evidence>
<proteinExistence type="inferred from homology"/>
<feature type="domain" description="Ketoreductase" evidence="2">
    <location>
        <begin position="7"/>
        <end position="179"/>
    </location>
</feature>
<dbReference type="PRINTS" id="PR00081">
    <property type="entry name" value="GDHRDH"/>
</dbReference>
<evidence type="ECO:0000313" key="4">
    <source>
        <dbReference type="Proteomes" id="UP000613011"/>
    </source>
</evidence>
<dbReference type="EMBL" id="JAEQNA010000014">
    <property type="protein sequence ID" value="MBL0423351.1"/>
    <property type="molecule type" value="Genomic_DNA"/>
</dbReference>
<dbReference type="Gene3D" id="3.40.50.720">
    <property type="entry name" value="NAD(P)-binding Rossmann-like Domain"/>
    <property type="match status" value="1"/>
</dbReference>
<dbReference type="Pfam" id="PF13561">
    <property type="entry name" value="adh_short_C2"/>
    <property type="match status" value="1"/>
</dbReference>
<dbReference type="SUPFAM" id="SSF51735">
    <property type="entry name" value="NAD(P)-binding Rossmann-fold domains"/>
    <property type="match status" value="1"/>
</dbReference>
<dbReference type="CDD" id="cd05233">
    <property type="entry name" value="SDR_c"/>
    <property type="match status" value="1"/>
</dbReference>
<dbReference type="InterPro" id="IPR036291">
    <property type="entry name" value="NAD(P)-bd_dom_sf"/>
</dbReference>
<gene>
    <name evidence="3" type="ORF">JI739_23645</name>
</gene>
<comment type="similarity">
    <text evidence="1">Belongs to the short-chain dehydrogenases/reductases (SDR) family.</text>
</comment>
<dbReference type="NCBIfam" id="NF005559">
    <property type="entry name" value="PRK07231.1"/>
    <property type="match status" value="1"/>
</dbReference>
<dbReference type="AlphaFoldDB" id="A0A937D9M9"/>
<dbReference type="PRINTS" id="PR00080">
    <property type="entry name" value="SDRFAMILY"/>
</dbReference>
<dbReference type="RefSeq" id="WP_201686490.1">
    <property type="nucleotide sequence ID" value="NZ_JAEQNA010000014.1"/>
</dbReference>
<reference evidence="3" key="1">
    <citation type="submission" date="2021-01" db="EMBL/GenBank/DDBJ databases">
        <title>Ramlibacter sp. strain AW1 16S ribosomal RNA gene Genome sequencing and assembly.</title>
        <authorList>
            <person name="Kang M."/>
        </authorList>
    </citation>
    <scope>NUCLEOTIDE SEQUENCE</scope>
    <source>
        <strain evidence="3">AW1</strain>
    </source>
</reference>
<dbReference type="PROSITE" id="PS00061">
    <property type="entry name" value="ADH_SHORT"/>
    <property type="match status" value="1"/>
</dbReference>
<dbReference type="InterPro" id="IPR002347">
    <property type="entry name" value="SDR_fam"/>
</dbReference>
<dbReference type="InterPro" id="IPR020904">
    <property type="entry name" value="Sc_DH/Rdtase_CS"/>
</dbReference>
<dbReference type="Proteomes" id="UP000613011">
    <property type="component" value="Unassembled WGS sequence"/>
</dbReference>
<protein>
    <submittedName>
        <fullName evidence="3">SDR family oxidoreductase</fullName>
    </submittedName>
</protein>
<dbReference type="SMART" id="SM00822">
    <property type="entry name" value="PKS_KR"/>
    <property type="match status" value="1"/>
</dbReference>